<dbReference type="Pfam" id="PF13246">
    <property type="entry name" value="Cation_ATPase"/>
    <property type="match status" value="1"/>
</dbReference>
<dbReference type="FunCoup" id="A0A2V0NVC5">
    <property type="interactions" value="690"/>
</dbReference>
<keyword evidence="8 15" id="KW-1278">Translocase</keyword>
<reference evidence="19 20" key="1">
    <citation type="journal article" date="2018" name="Sci. Rep.">
        <title>Raphidocelis subcapitata (=Pseudokirchneriella subcapitata) provides an insight into genome evolution and environmental adaptations in the Sphaeropleales.</title>
        <authorList>
            <person name="Suzuki S."/>
            <person name="Yamaguchi H."/>
            <person name="Nakajima N."/>
            <person name="Kawachi M."/>
        </authorList>
    </citation>
    <scope>NUCLEOTIDE SEQUENCE [LARGE SCALE GENOMIC DNA]</scope>
    <source>
        <strain evidence="19 20">NIES-35</strain>
    </source>
</reference>
<dbReference type="EMBL" id="BDRX01000010">
    <property type="protein sequence ID" value="GBF89503.1"/>
    <property type="molecule type" value="Genomic_DNA"/>
</dbReference>
<feature type="binding site" evidence="13">
    <location>
        <position position="831"/>
    </location>
    <ligand>
        <name>ATP</name>
        <dbReference type="ChEBI" id="CHEBI:30616"/>
    </ligand>
</feature>
<feature type="binding site" evidence="13">
    <location>
        <position position="415"/>
    </location>
    <ligand>
        <name>ATP</name>
        <dbReference type="ChEBI" id="CHEBI:30616"/>
    </ligand>
</feature>
<dbReference type="FunFam" id="3.40.1110.10:FF:000029">
    <property type="entry name" value="Phospholipid-transporting ATPase"/>
    <property type="match status" value="1"/>
</dbReference>
<dbReference type="NCBIfam" id="TIGR01494">
    <property type="entry name" value="ATPase_P-type"/>
    <property type="match status" value="1"/>
</dbReference>
<feature type="compositionally biased region" description="Low complexity" evidence="16">
    <location>
        <begin position="1323"/>
        <end position="1336"/>
    </location>
</feature>
<feature type="binding site" evidence="13">
    <location>
        <position position="597"/>
    </location>
    <ligand>
        <name>ATP</name>
        <dbReference type="ChEBI" id="CHEBI:30616"/>
    </ligand>
</feature>
<feature type="binding site" evidence="13">
    <location>
        <position position="825"/>
    </location>
    <ligand>
        <name>ATP</name>
        <dbReference type="ChEBI" id="CHEBI:30616"/>
    </ligand>
</feature>
<dbReference type="PRINTS" id="PR00119">
    <property type="entry name" value="CATATPASE"/>
</dbReference>
<dbReference type="Pfam" id="PF16209">
    <property type="entry name" value="PhoLip_ATPase_N"/>
    <property type="match status" value="1"/>
</dbReference>
<feature type="binding site" evidence="13">
    <location>
        <position position="416"/>
    </location>
    <ligand>
        <name>ATP</name>
        <dbReference type="ChEBI" id="CHEBI:30616"/>
    </ligand>
</feature>
<evidence type="ECO:0000256" key="10">
    <source>
        <dbReference type="ARBA" id="ARBA00023136"/>
    </source>
</evidence>
<dbReference type="GO" id="GO:0005783">
    <property type="term" value="C:endoplasmic reticulum"/>
    <property type="evidence" value="ECO:0007669"/>
    <property type="project" value="UniProtKB-ARBA"/>
</dbReference>
<feature type="region of interest" description="Disordered" evidence="16">
    <location>
        <begin position="1240"/>
        <end position="1263"/>
    </location>
</feature>
<dbReference type="SFLD" id="SFLDG00002">
    <property type="entry name" value="C1.7:_P-type_atpase_like"/>
    <property type="match status" value="1"/>
</dbReference>
<feature type="region of interest" description="Disordered" evidence="16">
    <location>
        <begin position="1296"/>
        <end position="1336"/>
    </location>
</feature>
<dbReference type="SFLD" id="SFLDF00027">
    <property type="entry name" value="p-type_atpase"/>
    <property type="match status" value="1"/>
</dbReference>
<feature type="binding site" evidence="13">
    <location>
        <position position="854"/>
    </location>
    <ligand>
        <name>ATP</name>
        <dbReference type="ChEBI" id="CHEBI:30616"/>
    </ligand>
</feature>
<evidence type="ECO:0000256" key="14">
    <source>
        <dbReference type="PIRSR" id="PIRSR606539-3"/>
    </source>
</evidence>
<dbReference type="InterPro" id="IPR006539">
    <property type="entry name" value="P-type_ATPase_IV"/>
</dbReference>
<feature type="binding site" evidence="14">
    <location>
        <position position="415"/>
    </location>
    <ligand>
        <name>Mg(2+)</name>
        <dbReference type="ChEBI" id="CHEBI:18420"/>
    </ligand>
</feature>
<feature type="transmembrane region" description="Helical" evidence="15">
    <location>
        <begin position="1098"/>
        <end position="1118"/>
    </location>
</feature>
<evidence type="ECO:0000256" key="7">
    <source>
        <dbReference type="ARBA" id="ARBA00022842"/>
    </source>
</evidence>
<feature type="domain" description="P-type ATPase C-terminal" evidence="18">
    <location>
        <begin position="876"/>
        <end position="1128"/>
    </location>
</feature>
<evidence type="ECO:0000256" key="1">
    <source>
        <dbReference type="ARBA" id="ARBA00004141"/>
    </source>
</evidence>
<evidence type="ECO:0000259" key="18">
    <source>
        <dbReference type="Pfam" id="PF16212"/>
    </source>
</evidence>
<evidence type="ECO:0000256" key="3">
    <source>
        <dbReference type="ARBA" id="ARBA00022692"/>
    </source>
</evidence>
<dbReference type="InterPro" id="IPR018303">
    <property type="entry name" value="ATPase_P-typ_P_site"/>
</dbReference>
<comment type="similarity">
    <text evidence="2 15">Belongs to the cation transport ATPase (P-type) (TC 3.A.3) family. Type IV subfamily.</text>
</comment>
<organism evidence="19 20">
    <name type="scientific">Raphidocelis subcapitata</name>
    <dbReference type="NCBI Taxonomy" id="307507"/>
    <lineage>
        <taxon>Eukaryota</taxon>
        <taxon>Viridiplantae</taxon>
        <taxon>Chlorophyta</taxon>
        <taxon>core chlorophytes</taxon>
        <taxon>Chlorophyceae</taxon>
        <taxon>CS clade</taxon>
        <taxon>Sphaeropleales</taxon>
        <taxon>Selenastraceae</taxon>
        <taxon>Raphidocelis</taxon>
    </lineage>
</organism>
<feature type="active site" description="4-aspartylphosphate intermediate" evidence="12">
    <location>
        <position position="415"/>
    </location>
</feature>
<dbReference type="OrthoDB" id="377733at2759"/>
<feature type="region of interest" description="Disordered" evidence="16">
    <location>
        <begin position="1452"/>
        <end position="1561"/>
    </location>
</feature>
<feature type="binding site" evidence="13">
    <location>
        <position position="529"/>
    </location>
    <ligand>
        <name>ATP</name>
        <dbReference type="ChEBI" id="CHEBI:30616"/>
    </ligand>
</feature>
<dbReference type="InParanoid" id="A0A2V0NVC5"/>
<feature type="binding site" evidence="13">
    <location>
        <position position="853"/>
    </location>
    <ligand>
        <name>ATP</name>
        <dbReference type="ChEBI" id="CHEBI:30616"/>
    </ligand>
</feature>
<dbReference type="STRING" id="307507.A0A2V0NVC5"/>
<feature type="binding site" evidence="14">
    <location>
        <position position="417"/>
    </location>
    <ligand>
        <name>Mg(2+)</name>
        <dbReference type="ChEBI" id="CHEBI:18420"/>
    </ligand>
</feature>
<evidence type="ECO:0000256" key="11">
    <source>
        <dbReference type="ARBA" id="ARBA00034036"/>
    </source>
</evidence>
<feature type="compositionally biased region" description="Low complexity" evidence="16">
    <location>
        <begin position="1468"/>
        <end position="1496"/>
    </location>
</feature>
<sequence length="1561" mass="168936">MKGLEEEGLRPRGWRARLLRRKRAKEDTRVVSFPHAPHSLLHPHGRQPHYRGNSTSTTKYTPFTFLPKSLFEQYRRVANIYFTLNAALSLTPYSPVRPWTTFLPLVLVLGIAMIKEGIEDYKRYRQDVEVNHRAVDVLVPEQGGFVAKKWADVRVGDIIIVYKDEFFAADLLFLGAENEDGLCYIETMQLDGETNLKIKKALDETKHYNTQTLAELKATVRCEPPNSRLYHFTGNLELPQPGSSAPLVVPVPPAAVLLRGCSLRNTHKIFGLVLYAGHDTKIFMNSTQPPSKRSKVERTVDRIILFMFALLFAMCLVGCISFAWWTAAKSEKHWYLATWGVPSEYDPAHPVVVAVTNFITAFILYSYLIPISLYVSIEMVKIVQAFVFIGKDRDMYHADSDTPAELGMVNTVLTDKTGTLTRNVMEFFKASIGGVAYGTGITEIERANAERRGIELRIDGTSGARGESPVREAYFNFWDERVMAGAWAAQPNPQLAREFFRMLALCHTVIPDGPPDPASIRYEAESPDEAALVVAAKVFGFFFFKRTNTTLYLRESLPEGVTEAEYEVLNILEFNSTRKRMSVVLRAPDNRVLLYCKGADTVIYERMARGHPTNEALREVTLGHMEDFGSAGLRTLCLAFRELDPAFYDQWQERYIVAKTSLDDRQARVDEVSEEIERELVLLGCTAIEDKLQEGVPDCIKALADASIRLWVLTGDKMETAINIGYACSLITDEMTQFQVTGHTPEVEALEHQGLLEDAMLLAGQHVQSELERIATTLADDAAAGVAARYALVVDGRALLYALSPMLRRRFLDVSLRCAAVVCCRVSPLQKAQVTALVKGHGDVTLAIGDGANDVGMIQKAHIGVGISGQEGMQAVMAADFAIAQFRFLTPLLLVHGRLNYKRITRMIMFFFYKNLLFGITIFVYNAFALFSGQRVYNDIYMTLFNVVFTVSTPLVVGWFDRDLDKQYGTRYPLLYRDGQRNLYFSPRAITGWLLVAVLHAVIILGCVVGGAHPTNTDRADGHTLALEQNGIFMFSIVIVAVNLQLASVLDQWTWAHHASLWGSIALWFLFLLIYGAMPLDLSTDLYHLFAGSVGNSPLYWLLTLVSPIVCVTPVFAVRQAQRYFRPKYYQVVQEIAARERRGEAVFEEDRLVARGGARVSGGAAALTAAVARSGRYSGFVPPYEARSRVFDSNELRASAVVAGYTISRTGDVGTPPRASERTLSAAALALGLQRGASSVSAAPYGSVPPPPPAGPGSAASSGGTAEAAFEAAAAAAAGGAHPSVLAPAFGPHGLSRAGGSGRLPAHRRTASAGAVLHRPHHAPSNSGGSGGAAAPVPEGYQLARLSLGSVGGAPARTDAPYGLPLEEPSYAENPVLTRLEAEFSRDPRRHRHGAKLSFTSVTARLGGSADGGGAGGGGGGAAARTPRGSAQGLLVAPVATALGVLRKSASFTGMRQPGTGGGGSGSRGTAAPAELQLSEQQQQPAAAAAAQESQPRARRSFAARLLRRGGSGPAAASQSLSPTPPVTAGAGGAPVAGSEDPSALQRQPPALKPGPGGSGG</sequence>
<comment type="subcellular location">
    <subcellularLocation>
        <location evidence="1 15">Membrane</location>
        <topology evidence="1 15">Multi-pass membrane protein</topology>
    </subcellularLocation>
</comment>
<feature type="transmembrane region" description="Helical" evidence="15">
    <location>
        <begin position="908"/>
        <end position="928"/>
    </location>
</feature>
<dbReference type="Pfam" id="PF16212">
    <property type="entry name" value="PhoLip_ATPase_C"/>
    <property type="match status" value="1"/>
</dbReference>
<dbReference type="SUPFAM" id="SSF81660">
    <property type="entry name" value="Metal cation-transporting ATPase, ATP-binding domain N"/>
    <property type="match status" value="1"/>
</dbReference>
<evidence type="ECO:0000256" key="5">
    <source>
        <dbReference type="ARBA" id="ARBA00022741"/>
    </source>
</evidence>
<dbReference type="InterPro" id="IPR008250">
    <property type="entry name" value="ATPase_P-typ_transduc_dom_A_sf"/>
</dbReference>
<dbReference type="SUPFAM" id="SSF56784">
    <property type="entry name" value="HAD-like"/>
    <property type="match status" value="1"/>
</dbReference>
<feature type="binding site" evidence="13">
    <location>
        <position position="417"/>
    </location>
    <ligand>
        <name>ATP</name>
        <dbReference type="ChEBI" id="CHEBI:30616"/>
    </ligand>
</feature>
<dbReference type="SUPFAM" id="SSF81653">
    <property type="entry name" value="Calcium ATPase, transduction domain A"/>
    <property type="match status" value="1"/>
</dbReference>
<dbReference type="CDD" id="cd02073">
    <property type="entry name" value="P-type_ATPase_APLT_Dnf-like"/>
    <property type="match status" value="1"/>
</dbReference>
<dbReference type="GO" id="GO:0140327">
    <property type="term" value="F:flippase activity"/>
    <property type="evidence" value="ECO:0007669"/>
    <property type="project" value="UniProtKB-ARBA"/>
</dbReference>
<dbReference type="SFLD" id="SFLDS00003">
    <property type="entry name" value="Haloacid_Dehalogenase"/>
    <property type="match status" value="1"/>
</dbReference>
<keyword evidence="10 15" id="KW-0472">Membrane</keyword>
<feature type="domain" description="P-type ATPase N-terminal" evidence="17">
    <location>
        <begin position="46"/>
        <end position="101"/>
    </location>
</feature>
<keyword evidence="5 13" id="KW-0547">Nucleotide-binding</keyword>
<gene>
    <name evidence="19" type="ORF">Rsub_02075</name>
</gene>
<comment type="cofactor">
    <cofactor evidence="14">
        <name>Mg(2+)</name>
        <dbReference type="ChEBI" id="CHEBI:18420"/>
    </cofactor>
</comment>
<evidence type="ECO:0000256" key="9">
    <source>
        <dbReference type="ARBA" id="ARBA00022989"/>
    </source>
</evidence>
<name>A0A2V0NVC5_9CHLO</name>
<feature type="binding site" evidence="13">
    <location>
        <position position="714"/>
    </location>
    <ligand>
        <name>ATP</name>
        <dbReference type="ChEBI" id="CHEBI:30616"/>
    </ligand>
</feature>
<feature type="transmembrane region" description="Helical" evidence="15">
    <location>
        <begin position="303"/>
        <end position="327"/>
    </location>
</feature>
<dbReference type="GO" id="GO:0005886">
    <property type="term" value="C:plasma membrane"/>
    <property type="evidence" value="ECO:0007669"/>
    <property type="project" value="TreeGrafter"/>
</dbReference>
<dbReference type="EC" id="7.6.2.1" evidence="15"/>
<dbReference type="Gene3D" id="3.40.1110.10">
    <property type="entry name" value="Calcium-transporting ATPase, cytoplasmic domain N"/>
    <property type="match status" value="1"/>
</dbReference>
<feature type="transmembrane region" description="Helical" evidence="15">
    <location>
        <begin position="940"/>
        <end position="960"/>
    </location>
</feature>
<dbReference type="PANTHER" id="PTHR24092">
    <property type="entry name" value="PROBABLE PHOSPHOLIPID-TRANSPORTING ATPASE"/>
    <property type="match status" value="1"/>
</dbReference>
<comment type="caution">
    <text evidence="19">The sequence shown here is derived from an EMBL/GenBank/DDBJ whole genome shotgun (WGS) entry which is preliminary data.</text>
</comment>
<evidence type="ECO:0000313" key="20">
    <source>
        <dbReference type="Proteomes" id="UP000247498"/>
    </source>
</evidence>
<feature type="binding site" evidence="14">
    <location>
        <position position="850"/>
    </location>
    <ligand>
        <name>Mg(2+)</name>
        <dbReference type="ChEBI" id="CHEBI:18420"/>
    </ligand>
</feature>
<dbReference type="PROSITE" id="PS00154">
    <property type="entry name" value="ATPASE_E1_E2"/>
    <property type="match status" value="1"/>
</dbReference>
<dbReference type="FunFam" id="3.40.50.1000:FF:000023">
    <property type="entry name" value="Phospholipid-transporting ATPase"/>
    <property type="match status" value="1"/>
</dbReference>
<dbReference type="NCBIfam" id="TIGR01652">
    <property type="entry name" value="ATPase-Plipid"/>
    <property type="match status" value="1"/>
</dbReference>
<keyword evidence="20" id="KW-1185">Reference proteome</keyword>
<feature type="compositionally biased region" description="Basic residues" evidence="16">
    <location>
        <begin position="1497"/>
        <end position="1508"/>
    </location>
</feature>
<evidence type="ECO:0000256" key="2">
    <source>
        <dbReference type="ARBA" id="ARBA00008109"/>
    </source>
</evidence>
<keyword evidence="3 15" id="KW-0812">Transmembrane</keyword>
<dbReference type="InterPro" id="IPR023299">
    <property type="entry name" value="ATPase_P-typ_cyto_dom_N"/>
</dbReference>
<evidence type="ECO:0000259" key="17">
    <source>
        <dbReference type="Pfam" id="PF16209"/>
    </source>
</evidence>
<dbReference type="InterPro" id="IPR032631">
    <property type="entry name" value="P-type_ATPase_N"/>
</dbReference>
<feature type="binding site" evidence="13">
    <location>
        <position position="574"/>
    </location>
    <ligand>
        <name>ATP</name>
        <dbReference type="ChEBI" id="CHEBI:30616"/>
    </ligand>
</feature>
<keyword evidence="7 14" id="KW-0460">Magnesium</keyword>
<dbReference type="SUPFAM" id="SSF81665">
    <property type="entry name" value="Calcium ATPase, transmembrane domain M"/>
    <property type="match status" value="1"/>
</dbReference>
<evidence type="ECO:0000256" key="16">
    <source>
        <dbReference type="SAM" id="MobiDB-lite"/>
    </source>
</evidence>
<feature type="binding site" evidence="14">
    <location>
        <position position="854"/>
    </location>
    <ligand>
        <name>Mg(2+)</name>
        <dbReference type="ChEBI" id="CHEBI:18420"/>
    </ligand>
</feature>
<feature type="binding site" evidence="13">
    <location>
        <position position="634"/>
    </location>
    <ligand>
        <name>ATP</name>
        <dbReference type="ChEBI" id="CHEBI:30616"/>
    </ligand>
</feature>
<feature type="binding site" evidence="13">
    <location>
        <position position="716"/>
    </location>
    <ligand>
        <name>ATP</name>
        <dbReference type="ChEBI" id="CHEBI:30616"/>
    </ligand>
</feature>
<dbReference type="GO" id="GO:0005524">
    <property type="term" value="F:ATP binding"/>
    <property type="evidence" value="ECO:0007669"/>
    <property type="project" value="UniProtKB-UniRule"/>
</dbReference>
<protein>
    <recommendedName>
        <fullName evidence="15">Phospholipid-transporting ATPase</fullName>
        <ecNumber evidence="15">7.6.2.1</ecNumber>
    </recommendedName>
</protein>
<evidence type="ECO:0000256" key="6">
    <source>
        <dbReference type="ARBA" id="ARBA00022840"/>
    </source>
</evidence>
<dbReference type="GO" id="GO:0000287">
    <property type="term" value="F:magnesium ion binding"/>
    <property type="evidence" value="ECO:0007669"/>
    <property type="project" value="UniProtKB-UniRule"/>
</dbReference>
<evidence type="ECO:0000256" key="4">
    <source>
        <dbReference type="ARBA" id="ARBA00022723"/>
    </source>
</evidence>
<dbReference type="InterPro" id="IPR023214">
    <property type="entry name" value="HAD_sf"/>
</dbReference>
<evidence type="ECO:0000256" key="12">
    <source>
        <dbReference type="PIRSR" id="PIRSR606539-1"/>
    </source>
</evidence>
<evidence type="ECO:0000256" key="8">
    <source>
        <dbReference type="ARBA" id="ARBA00022967"/>
    </source>
</evidence>
<keyword evidence="4 14" id="KW-0479">Metal-binding</keyword>
<feature type="transmembrane region" description="Helical" evidence="15">
    <location>
        <begin position="347"/>
        <end position="369"/>
    </location>
</feature>
<dbReference type="Gene3D" id="2.70.150.10">
    <property type="entry name" value="Calcium-transporting ATPase, cytoplasmic transduction domain A"/>
    <property type="match status" value="1"/>
</dbReference>
<comment type="catalytic activity">
    <reaction evidence="11 15">
        <text>ATP + H2O + phospholipidSide 1 = ADP + phosphate + phospholipidSide 2.</text>
        <dbReference type="EC" id="7.6.2.1"/>
    </reaction>
</comment>
<feature type="binding site" evidence="13">
    <location>
        <position position="715"/>
    </location>
    <ligand>
        <name>ATP</name>
        <dbReference type="ChEBI" id="CHEBI:30616"/>
    </ligand>
</feature>
<dbReference type="Gene3D" id="3.40.50.1000">
    <property type="entry name" value="HAD superfamily/HAD-like"/>
    <property type="match status" value="1"/>
</dbReference>
<dbReference type="InterPro" id="IPR001757">
    <property type="entry name" value="P_typ_ATPase"/>
</dbReference>
<dbReference type="InterPro" id="IPR044492">
    <property type="entry name" value="P_typ_ATPase_HD_dom"/>
</dbReference>
<feature type="transmembrane region" description="Helical" evidence="15">
    <location>
        <begin position="990"/>
        <end position="1012"/>
    </location>
</feature>
<keyword evidence="6 13" id="KW-0067">ATP-binding</keyword>
<dbReference type="Proteomes" id="UP000247498">
    <property type="component" value="Unassembled WGS sequence"/>
</dbReference>
<dbReference type="InterPro" id="IPR036412">
    <property type="entry name" value="HAD-like_sf"/>
</dbReference>
<dbReference type="InterPro" id="IPR023298">
    <property type="entry name" value="ATPase_P-typ_TM_dom_sf"/>
</dbReference>
<dbReference type="GO" id="GO:0045332">
    <property type="term" value="P:phospholipid translocation"/>
    <property type="evidence" value="ECO:0007669"/>
    <property type="project" value="TreeGrafter"/>
</dbReference>
<accession>A0A2V0NVC5</accession>
<proteinExistence type="inferred from homology"/>
<dbReference type="GO" id="GO:0016887">
    <property type="term" value="F:ATP hydrolysis activity"/>
    <property type="evidence" value="ECO:0007669"/>
    <property type="project" value="InterPro"/>
</dbReference>
<evidence type="ECO:0000256" key="13">
    <source>
        <dbReference type="PIRSR" id="PIRSR606539-2"/>
    </source>
</evidence>
<feature type="transmembrane region" description="Helical" evidence="15">
    <location>
        <begin position="1032"/>
        <end position="1050"/>
    </location>
</feature>
<evidence type="ECO:0000256" key="15">
    <source>
        <dbReference type="RuleBase" id="RU362033"/>
    </source>
</evidence>
<dbReference type="InterPro" id="IPR032630">
    <property type="entry name" value="P_typ_ATPase_c"/>
</dbReference>
<dbReference type="PANTHER" id="PTHR24092:SF150">
    <property type="entry name" value="PHOSPHOLIPID-TRANSPORTING ATPASE"/>
    <property type="match status" value="1"/>
</dbReference>
<keyword evidence="9 15" id="KW-1133">Transmembrane helix</keyword>
<evidence type="ECO:0000313" key="19">
    <source>
        <dbReference type="EMBL" id="GBF89503.1"/>
    </source>
</evidence>
<feature type="transmembrane region" description="Helical" evidence="15">
    <location>
        <begin position="1059"/>
        <end position="1078"/>
    </location>
</feature>